<accession>A0ABZ0TI14</accession>
<dbReference type="Proteomes" id="UP001324380">
    <property type="component" value="Chromosome"/>
</dbReference>
<gene>
    <name evidence="3" type="ORF">SNE25_23315</name>
</gene>
<comment type="similarity">
    <text evidence="1">Belongs to the AHA1 family.</text>
</comment>
<reference evidence="3 4" key="1">
    <citation type="submission" date="2023-11" db="EMBL/GenBank/DDBJ databases">
        <title>Analysis of the Genomes of Mucilaginibacter gossypii cycad 4 and M. sabulilitoris SNA2: microbes with the potential for plant growth promotion.</title>
        <authorList>
            <person name="Hirsch A.M."/>
            <person name="Humm E."/>
            <person name="Rubbi M."/>
            <person name="Del Vecchio G."/>
            <person name="Ha S.M."/>
            <person name="Pellegrini M."/>
            <person name="Gunsalus R.P."/>
        </authorList>
    </citation>
    <scope>NUCLEOTIDE SEQUENCE [LARGE SCALE GENOMIC DNA]</scope>
    <source>
        <strain evidence="3 4">SNA2</strain>
    </source>
</reference>
<dbReference type="Gene3D" id="3.30.530.20">
    <property type="match status" value="1"/>
</dbReference>
<evidence type="ECO:0000256" key="1">
    <source>
        <dbReference type="ARBA" id="ARBA00006817"/>
    </source>
</evidence>
<dbReference type="SUPFAM" id="SSF55961">
    <property type="entry name" value="Bet v1-like"/>
    <property type="match status" value="1"/>
</dbReference>
<dbReference type="EMBL" id="CP139558">
    <property type="protein sequence ID" value="WPU92256.1"/>
    <property type="molecule type" value="Genomic_DNA"/>
</dbReference>
<dbReference type="Pfam" id="PF08327">
    <property type="entry name" value="AHSA1"/>
    <property type="match status" value="1"/>
</dbReference>
<keyword evidence="4" id="KW-1185">Reference proteome</keyword>
<protein>
    <submittedName>
        <fullName evidence="3">SRPBCC family protein</fullName>
    </submittedName>
</protein>
<evidence type="ECO:0000313" key="4">
    <source>
        <dbReference type="Proteomes" id="UP001324380"/>
    </source>
</evidence>
<dbReference type="InterPro" id="IPR023393">
    <property type="entry name" value="START-like_dom_sf"/>
</dbReference>
<dbReference type="InterPro" id="IPR013538">
    <property type="entry name" value="ASHA1/2-like_C"/>
</dbReference>
<evidence type="ECO:0000313" key="3">
    <source>
        <dbReference type="EMBL" id="WPU92256.1"/>
    </source>
</evidence>
<sequence length="142" mass="16247">MTTTEKTSITVEATVNAQVEKVWKTWSDPEHIVKWCSPSDDWHTPRAENDLREGGKFLSRMEAKDGSFGFDFGGVYDRVKTNEEIAYTIGDGRKVEIWFTPDGDTTRVKETFEAEDINPIEMQQGGWQAILNNFKSYTESLK</sequence>
<feature type="domain" description="Activator of Hsp90 ATPase homologue 1/2-like C-terminal" evidence="2">
    <location>
        <begin position="16"/>
        <end position="138"/>
    </location>
</feature>
<dbReference type="RefSeq" id="WP_321561418.1">
    <property type="nucleotide sequence ID" value="NZ_CP139558.1"/>
</dbReference>
<dbReference type="CDD" id="cd08897">
    <property type="entry name" value="SRPBCC_CalC_Aha1-like_4"/>
    <property type="match status" value="1"/>
</dbReference>
<proteinExistence type="inferred from homology"/>
<organism evidence="3 4">
    <name type="scientific">Mucilaginibacter sabulilitoris</name>
    <dbReference type="NCBI Taxonomy" id="1173583"/>
    <lineage>
        <taxon>Bacteria</taxon>
        <taxon>Pseudomonadati</taxon>
        <taxon>Bacteroidota</taxon>
        <taxon>Sphingobacteriia</taxon>
        <taxon>Sphingobacteriales</taxon>
        <taxon>Sphingobacteriaceae</taxon>
        <taxon>Mucilaginibacter</taxon>
    </lineage>
</organism>
<name>A0ABZ0TI14_9SPHI</name>
<evidence type="ECO:0000259" key="2">
    <source>
        <dbReference type="Pfam" id="PF08327"/>
    </source>
</evidence>